<keyword evidence="3" id="KW-1003">Cell membrane</keyword>
<evidence type="ECO:0000256" key="3">
    <source>
        <dbReference type="ARBA" id="ARBA00022475"/>
    </source>
</evidence>
<protein>
    <submittedName>
        <fullName evidence="9">Capsular polysaccharide biosynthesis protein</fullName>
    </submittedName>
</protein>
<dbReference type="EMBL" id="SNZK01000005">
    <property type="protein sequence ID" value="TDR53165.1"/>
    <property type="molecule type" value="Genomic_DNA"/>
</dbReference>
<evidence type="ECO:0000256" key="6">
    <source>
        <dbReference type="ARBA" id="ARBA00023136"/>
    </source>
</evidence>
<comment type="similarity">
    <text evidence="2">Belongs to the CpsC/CapA family.</text>
</comment>
<evidence type="ECO:0000313" key="10">
    <source>
        <dbReference type="Proteomes" id="UP000295558"/>
    </source>
</evidence>
<dbReference type="Proteomes" id="UP000295558">
    <property type="component" value="Unassembled WGS sequence"/>
</dbReference>
<evidence type="ECO:0000256" key="7">
    <source>
        <dbReference type="SAM" id="Phobius"/>
    </source>
</evidence>
<feature type="transmembrane region" description="Helical" evidence="7">
    <location>
        <begin position="18"/>
        <end position="40"/>
    </location>
</feature>
<comment type="caution">
    <text evidence="9">The sequence shown here is derived from an EMBL/GenBank/DDBJ whole genome shotgun (WGS) entry which is preliminary data.</text>
</comment>
<proteinExistence type="inferred from homology"/>
<keyword evidence="10" id="KW-1185">Reference proteome</keyword>
<evidence type="ECO:0000259" key="8">
    <source>
        <dbReference type="Pfam" id="PF02706"/>
    </source>
</evidence>
<keyword evidence="5 7" id="KW-1133">Transmembrane helix</keyword>
<dbReference type="GO" id="GO:0005886">
    <property type="term" value="C:plasma membrane"/>
    <property type="evidence" value="ECO:0007669"/>
    <property type="project" value="UniProtKB-SubCell"/>
</dbReference>
<gene>
    <name evidence="9" type="ORF">DFP96_10589</name>
</gene>
<dbReference type="PANTHER" id="PTHR32309">
    <property type="entry name" value="TYROSINE-PROTEIN KINASE"/>
    <property type="match status" value="1"/>
</dbReference>
<keyword evidence="6 7" id="KW-0472">Membrane</keyword>
<accession>A0A4R6ZLH3</accession>
<dbReference type="InterPro" id="IPR050445">
    <property type="entry name" value="Bact_polysacc_biosynth/exp"/>
</dbReference>
<dbReference type="STRING" id="1265846.PROCOU_08527"/>
<feature type="domain" description="Polysaccharide chain length determinant N-terminal" evidence="8">
    <location>
        <begin position="4"/>
        <end position="96"/>
    </location>
</feature>
<organism evidence="9 10">
    <name type="scientific">Listeria rocourtiae</name>
    <dbReference type="NCBI Taxonomy" id="647910"/>
    <lineage>
        <taxon>Bacteria</taxon>
        <taxon>Bacillati</taxon>
        <taxon>Bacillota</taxon>
        <taxon>Bacilli</taxon>
        <taxon>Bacillales</taxon>
        <taxon>Listeriaceae</taxon>
        <taxon>Listeria</taxon>
    </lineage>
</organism>
<evidence type="ECO:0000256" key="4">
    <source>
        <dbReference type="ARBA" id="ARBA00022692"/>
    </source>
</evidence>
<dbReference type="AlphaFoldDB" id="A0A4R6ZLH3"/>
<dbReference type="Pfam" id="PF02706">
    <property type="entry name" value="Wzz"/>
    <property type="match status" value="1"/>
</dbReference>
<dbReference type="RefSeq" id="WP_036071045.1">
    <property type="nucleotide sequence ID" value="NZ_SNZK01000005.1"/>
</dbReference>
<dbReference type="GO" id="GO:0004713">
    <property type="term" value="F:protein tyrosine kinase activity"/>
    <property type="evidence" value="ECO:0007669"/>
    <property type="project" value="TreeGrafter"/>
</dbReference>
<reference evidence="9 10" key="1">
    <citation type="submission" date="2019-03" db="EMBL/GenBank/DDBJ databases">
        <title>Genomic Encyclopedia of Type Strains, Phase III (KMG-III): the genomes of soil and plant-associated and newly described type strains.</title>
        <authorList>
            <person name="Whitman W."/>
        </authorList>
    </citation>
    <scope>NUCLEOTIDE SEQUENCE [LARGE SCALE GENOMIC DNA]</scope>
    <source>
        <strain evidence="9 10">CECT 7972</strain>
    </source>
</reference>
<feature type="transmembrane region" description="Helical" evidence="7">
    <location>
        <begin position="176"/>
        <end position="200"/>
    </location>
</feature>
<evidence type="ECO:0000256" key="2">
    <source>
        <dbReference type="ARBA" id="ARBA00006683"/>
    </source>
</evidence>
<evidence type="ECO:0000256" key="1">
    <source>
        <dbReference type="ARBA" id="ARBA00004651"/>
    </source>
</evidence>
<evidence type="ECO:0000256" key="5">
    <source>
        <dbReference type="ARBA" id="ARBA00022989"/>
    </source>
</evidence>
<dbReference type="InterPro" id="IPR003856">
    <property type="entry name" value="LPS_length_determ_N"/>
</dbReference>
<keyword evidence="4 7" id="KW-0812">Transmembrane</keyword>
<comment type="subcellular location">
    <subcellularLocation>
        <location evidence="1">Cell membrane</location>
        <topology evidence="1">Multi-pass membrane protein</topology>
    </subcellularLocation>
</comment>
<dbReference type="PANTHER" id="PTHR32309:SF13">
    <property type="entry name" value="FERRIC ENTEROBACTIN TRANSPORT PROTEIN FEPE"/>
    <property type="match status" value="1"/>
</dbReference>
<name>A0A4R6ZLH3_9LIST</name>
<sequence>MKETLSIKSIFQIIKRHLLLLISTAVVGALIAGAALTFFITPMYEARTQILVTQTVQDAGINNIQTSEVQANIQLVNTYTALLTSPRILDDVAYKLGGDYTAGKLMGKITVGSQHNSQVINVSVQDEDQAQAALIANTVAESFAKITPDVMNVNNIDILAKATVATNPKPVSPSPVILIGGGAVGGMMIGFVIMVIRVVFNTKFKDETDVIDELGIPLLGNIAKIPENHEEGWK</sequence>
<evidence type="ECO:0000313" key="9">
    <source>
        <dbReference type="EMBL" id="TDR53165.1"/>
    </source>
</evidence>